<name>A0ABS5TM30_9ACTN</name>
<reference evidence="1 2" key="1">
    <citation type="submission" date="2021-05" db="EMBL/GenBank/DDBJ databases">
        <title>Kineosporia and Streptomyces sp. nov. two new marine actinobacteria isolated from Coral.</title>
        <authorList>
            <person name="Buangrab K."/>
            <person name="Sutthacheep M."/>
            <person name="Yeemin T."/>
            <person name="Harunari E."/>
            <person name="Igarashi Y."/>
            <person name="Kanchanasin P."/>
            <person name="Tanasupawat S."/>
            <person name="Phongsopitanun W."/>
        </authorList>
    </citation>
    <scope>NUCLEOTIDE SEQUENCE [LARGE SCALE GENOMIC DNA]</scope>
    <source>
        <strain evidence="1 2">J2-2</strain>
    </source>
</reference>
<gene>
    <name evidence="1" type="ORF">KIH74_24655</name>
</gene>
<evidence type="ECO:0000313" key="2">
    <source>
        <dbReference type="Proteomes" id="UP001197247"/>
    </source>
</evidence>
<accession>A0ABS5TM30</accession>
<evidence type="ECO:0000313" key="1">
    <source>
        <dbReference type="EMBL" id="MBT0772158.1"/>
    </source>
</evidence>
<sequence length="75" mass="8471">MFLPSAWLEVKAPGLPVEAWKTGLLGLHPDGSSPLDLTVPVRSVRELYTRAWKRVLNDDGPRMETLDTSRTGRRR</sequence>
<proteinExistence type="predicted"/>
<protein>
    <submittedName>
        <fullName evidence="1">Uncharacterized protein</fullName>
    </submittedName>
</protein>
<dbReference type="RefSeq" id="WP_214158522.1">
    <property type="nucleotide sequence ID" value="NZ_JAHBAY010000011.1"/>
</dbReference>
<comment type="caution">
    <text evidence="1">The sequence shown here is derived from an EMBL/GenBank/DDBJ whole genome shotgun (WGS) entry which is preliminary data.</text>
</comment>
<dbReference type="EMBL" id="JAHBAY010000011">
    <property type="protein sequence ID" value="MBT0772158.1"/>
    <property type="molecule type" value="Genomic_DNA"/>
</dbReference>
<keyword evidence="2" id="KW-1185">Reference proteome</keyword>
<dbReference type="Proteomes" id="UP001197247">
    <property type="component" value="Unassembled WGS sequence"/>
</dbReference>
<organism evidence="1 2">
    <name type="scientific">Kineosporia corallincola</name>
    <dbReference type="NCBI Taxonomy" id="2835133"/>
    <lineage>
        <taxon>Bacteria</taxon>
        <taxon>Bacillati</taxon>
        <taxon>Actinomycetota</taxon>
        <taxon>Actinomycetes</taxon>
        <taxon>Kineosporiales</taxon>
        <taxon>Kineosporiaceae</taxon>
        <taxon>Kineosporia</taxon>
    </lineage>
</organism>